<evidence type="ECO:0000256" key="2">
    <source>
        <dbReference type="ARBA" id="ARBA00022679"/>
    </source>
</evidence>
<dbReference type="PANTHER" id="PTHR11926">
    <property type="entry name" value="GLUCOSYL/GLUCURONOSYL TRANSFERASES"/>
    <property type="match status" value="1"/>
</dbReference>
<evidence type="ECO:0000256" key="3">
    <source>
        <dbReference type="SAM" id="MobiDB-lite"/>
    </source>
</evidence>
<organism evidence="4">
    <name type="scientific">Ananas comosus var. bracteatus</name>
    <name type="common">red pineapple</name>
    <dbReference type="NCBI Taxonomy" id="296719"/>
    <lineage>
        <taxon>Eukaryota</taxon>
        <taxon>Viridiplantae</taxon>
        <taxon>Streptophyta</taxon>
        <taxon>Embryophyta</taxon>
        <taxon>Tracheophyta</taxon>
        <taxon>Spermatophyta</taxon>
        <taxon>Magnoliopsida</taxon>
        <taxon>Liliopsida</taxon>
        <taxon>Poales</taxon>
        <taxon>Bromeliaceae</taxon>
        <taxon>Bromelioideae</taxon>
        <taxon>Ananas</taxon>
    </lineage>
</organism>
<accession>A0A6V7NUY8</accession>
<gene>
    <name evidence="4" type="ORF">CB5_LOCUS5365</name>
</gene>
<dbReference type="InterPro" id="IPR002213">
    <property type="entry name" value="UDP_glucos_trans"/>
</dbReference>
<feature type="compositionally biased region" description="Basic and acidic residues" evidence="3">
    <location>
        <begin position="388"/>
        <end position="401"/>
    </location>
</feature>
<protein>
    <submittedName>
        <fullName evidence="4">Uncharacterized protein</fullName>
    </submittedName>
</protein>
<sequence length="464" mass="50884">MEAKQQQQQQQQQQQHFLVVAYPNQGLINPARVLAERLAASSCAVTFSTAISAHRRMFPSLPSPDHPVHLAGISFAPYSDGFDAGFRWFVDDLAELNARVAELGPRTLGAVLDSLAARGRPVTRVVYTMALPWVADVARSRGLPAALFWVQPAAVLALYYHYNRSSAHYDRLIAESSAAATVEFPGLPGFEIRDLPSVLTNTSDETSRVILQILREAFDTLESESKESTPPPTKVLVNTFEALEREALETAAEERRYMEWLDAQAERSVVYVSFGSLAVMKGRQMEEMGAGLRMLGRPYLWVVRRNNREEGERVGLKWDEEEEEEEESAGGWGWDGGGVVRAGEGAVAPGGGLLRDALRVELHAGGGGVRGARGGGAADRGAAHQRRAPGEALRDGGESGDGRGGVLLRDELRRCVDFVMRDEGIRSRAQMWREKAREAVEEGGSSDRALRRFVETDSKISPSI</sequence>
<proteinExistence type="inferred from homology"/>
<dbReference type="Gene3D" id="3.40.50.2000">
    <property type="entry name" value="Glycogen Phosphorylase B"/>
    <property type="match status" value="2"/>
</dbReference>
<keyword evidence="2" id="KW-0808">Transferase</keyword>
<feature type="compositionally biased region" description="Gly residues" evidence="3">
    <location>
        <begin position="366"/>
        <end position="378"/>
    </location>
</feature>
<evidence type="ECO:0000256" key="1">
    <source>
        <dbReference type="ARBA" id="ARBA00009995"/>
    </source>
</evidence>
<evidence type="ECO:0000313" key="4">
    <source>
        <dbReference type="EMBL" id="CAD1822154.1"/>
    </source>
</evidence>
<dbReference type="GO" id="GO:0080043">
    <property type="term" value="F:quercetin 3-O-glucosyltransferase activity"/>
    <property type="evidence" value="ECO:0007669"/>
    <property type="project" value="TreeGrafter"/>
</dbReference>
<dbReference type="AlphaFoldDB" id="A0A6V7NUY8"/>
<dbReference type="GO" id="GO:0080044">
    <property type="term" value="F:quercetin 7-O-glucosyltransferase activity"/>
    <property type="evidence" value="ECO:0007669"/>
    <property type="project" value="TreeGrafter"/>
</dbReference>
<dbReference type="SUPFAM" id="SSF53756">
    <property type="entry name" value="UDP-Glycosyltransferase/glycogen phosphorylase"/>
    <property type="match status" value="2"/>
</dbReference>
<dbReference type="CDD" id="cd03784">
    <property type="entry name" value="GT1_Gtf-like"/>
    <property type="match status" value="1"/>
</dbReference>
<feature type="region of interest" description="Disordered" evidence="3">
    <location>
        <begin position="366"/>
        <end position="404"/>
    </location>
</feature>
<dbReference type="EMBL" id="LR862142">
    <property type="protein sequence ID" value="CAD1822154.1"/>
    <property type="molecule type" value="Genomic_DNA"/>
</dbReference>
<dbReference type="PANTHER" id="PTHR11926:SF1534">
    <property type="entry name" value="GLYCOSYLTRANSFERASE"/>
    <property type="match status" value="1"/>
</dbReference>
<name>A0A6V7NUY8_ANACO</name>
<comment type="similarity">
    <text evidence="1">Belongs to the UDP-glycosyltransferase family.</text>
</comment>
<reference evidence="4" key="1">
    <citation type="submission" date="2020-07" db="EMBL/GenBank/DDBJ databases">
        <authorList>
            <person name="Lin J."/>
        </authorList>
    </citation>
    <scope>NUCLEOTIDE SEQUENCE</scope>
</reference>